<dbReference type="GO" id="GO:0016813">
    <property type="term" value="F:hydrolase activity, acting on carbon-nitrogen (but not peptide) bonds, in linear amidines"/>
    <property type="evidence" value="ECO:0007669"/>
    <property type="project" value="InterPro"/>
</dbReference>
<reference evidence="5 6" key="1">
    <citation type="submission" date="2017-11" db="EMBL/GenBank/DDBJ databases">
        <title>Comparitive Functional Genomics of Dry Heat Resistant strains isolated from the Viking Spacecraft.</title>
        <authorList>
            <person name="Seuylemezian A."/>
            <person name="Cooper K."/>
            <person name="Vaishampayan P."/>
        </authorList>
    </citation>
    <scope>NUCLEOTIDE SEQUENCE [LARGE SCALE GENOMIC DNA]</scope>
    <source>
        <strain evidence="5 6">V32-6</strain>
    </source>
</reference>
<keyword evidence="6" id="KW-1185">Reference proteome</keyword>
<organism evidence="5 6">
    <name type="scientific">Neobacillus cucumis</name>
    <dbReference type="NCBI Taxonomy" id="1740721"/>
    <lineage>
        <taxon>Bacteria</taxon>
        <taxon>Bacillati</taxon>
        <taxon>Bacillota</taxon>
        <taxon>Bacilli</taxon>
        <taxon>Bacillales</taxon>
        <taxon>Bacillaceae</taxon>
        <taxon>Neobacillus</taxon>
    </lineage>
</organism>
<accession>A0A2N5HAB2</accession>
<comment type="caution">
    <text evidence="5">The sequence shown here is derived from an EMBL/GenBank/DDBJ whole genome shotgun (WGS) entry which is preliminary data.</text>
</comment>
<evidence type="ECO:0000313" key="5">
    <source>
        <dbReference type="EMBL" id="PLS02466.1"/>
    </source>
</evidence>
<gene>
    <name evidence="5" type="ORF">CVD27_20155</name>
</gene>
<evidence type="ECO:0000256" key="2">
    <source>
        <dbReference type="ARBA" id="ARBA00022801"/>
    </source>
</evidence>
<dbReference type="PANTHER" id="PTHR32494">
    <property type="entry name" value="ALLANTOATE DEIMINASE-RELATED"/>
    <property type="match status" value="1"/>
</dbReference>
<keyword evidence="2 5" id="KW-0378">Hydrolase</keyword>
<feature type="binding site" evidence="3">
    <location>
        <position position="111"/>
    </location>
    <ligand>
        <name>Zn(2+)</name>
        <dbReference type="ChEBI" id="CHEBI:29105"/>
        <label>1</label>
    </ligand>
</feature>
<dbReference type="Proteomes" id="UP000234950">
    <property type="component" value="Unassembled WGS sequence"/>
</dbReference>
<dbReference type="OrthoDB" id="9808195at2"/>
<dbReference type="InterPro" id="IPR010158">
    <property type="entry name" value="Amidase_Cbmase"/>
</dbReference>
<feature type="domain" description="Peptidase M20 dimerisation" evidence="4">
    <location>
        <begin position="242"/>
        <end position="340"/>
    </location>
</feature>
<dbReference type="EMBL" id="PGVE01000072">
    <property type="protein sequence ID" value="PLS02466.1"/>
    <property type="molecule type" value="Genomic_DNA"/>
</dbReference>
<feature type="binding site" evidence="3">
    <location>
        <position position="223"/>
    </location>
    <ligand>
        <name>Zn(2+)</name>
        <dbReference type="ChEBI" id="CHEBI:29105"/>
        <label>1</label>
    </ligand>
</feature>
<dbReference type="Gene3D" id="3.40.630.10">
    <property type="entry name" value="Zn peptidases"/>
    <property type="match status" value="1"/>
</dbReference>
<sequence length="440" mass="47920">MIRMKGECNPMEANFMESLNLTIDGNRLWNQIMAFGKIGEGDNGGVTRTSFDQKDIEARKFFLKLLEQADLSPYMDAAGNIFGQIIGKNPELPAILIGSHLDTVSSGGRFDGAMGVLMGVEVLCTLKEKGIQPERTIKVVSLTDEEGARFDYGFVGSTALVGTEGTEKLRENLASATDKDGISYLEVMKQASREGEYFNQINPDLLEQAQLSKNDVKAYIEVHIEQGKVLENKDLAVGIVTGISGGEWAEVTILGEAGHAGTTWMEERKDALTAVAECIVAIEKIAQDNSGSVATVGKLEVKPGSSNVIPGRVDFTLDVRDISNERRKSTVTKIYHSIRTIAETRGLGCEIRPVQSLSSVMSSSIVMKAVKDSLQEIQYPVYELPSGAAHDAMVMGELTDIGMIFVRSKSGISHHPDEWSSFEDVALGCEVLFRTTLKLL</sequence>
<dbReference type="PANTHER" id="PTHR32494:SF5">
    <property type="entry name" value="ALLANTOATE AMIDOHYDROLASE"/>
    <property type="match status" value="1"/>
</dbReference>
<name>A0A2N5HAB2_9BACI</name>
<protein>
    <submittedName>
        <fullName evidence="5">Zn-dependent hydrolase</fullName>
    </submittedName>
</protein>
<dbReference type="NCBIfam" id="NF006771">
    <property type="entry name" value="PRK09290.1-5"/>
    <property type="match status" value="1"/>
</dbReference>
<dbReference type="CDD" id="cd03884">
    <property type="entry name" value="M20_bAS"/>
    <property type="match status" value="1"/>
</dbReference>
<feature type="binding site" evidence="3">
    <location>
        <position position="100"/>
    </location>
    <ligand>
        <name>Zn(2+)</name>
        <dbReference type="ChEBI" id="CHEBI:29105"/>
        <label>1</label>
    </ligand>
</feature>
<evidence type="ECO:0000259" key="4">
    <source>
        <dbReference type="Pfam" id="PF07687"/>
    </source>
</evidence>
<proteinExistence type="inferred from homology"/>
<dbReference type="NCBIfam" id="TIGR01879">
    <property type="entry name" value="hydantase"/>
    <property type="match status" value="1"/>
</dbReference>
<dbReference type="GO" id="GO:0046872">
    <property type="term" value="F:metal ion binding"/>
    <property type="evidence" value="ECO:0007669"/>
    <property type="project" value="UniProtKB-KW"/>
</dbReference>
<dbReference type="PIRSF" id="PIRSF001235">
    <property type="entry name" value="Amidase_carbamoylase"/>
    <property type="match status" value="1"/>
</dbReference>
<keyword evidence="3" id="KW-0862">Zinc</keyword>
<dbReference type="Pfam" id="PF07687">
    <property type="entry name" value="M20_dimer"/>
    <property type="match status" value="1"/>
</dbReference>
<dbReference type="Gene3D" id="3.30.70.360">
    <property type="match status" value="1"/>
</dbReference>
<dbReference type="AlphaFoldDB" id="A0A2N5HAB2"/>
<comment type="similarity">
    <text evidence="1">Belongs to the peptidase M20 family.</text>
</comment>
<dbReference type="InterPro" id="IPR002933">
    <property type="entry name" value="Peptidase_M20"/>
</dbReference>
<feature type="binding site" evidence="3">
    <location>
        <position position="111"/>
    </location>
    <ligand>
        <name>Zn(2+)</name>
        <dbReference type="ChEBI" id="CHEBI:29105"/>
        <label>2</label>
    </ligand>
</feature>
<dbReference type="SUPFAM" id="SSF53187">
    <property type="entry name" value="Zn-dependent exopeptidases"/>
    <property type="match status" value="1"/>
</dbReference>
<dbReference type="InterPro" id="IPR011650">
    <property type="entry name" value="Peptidase_M20_dimer"/>
</dbReference>
<evidence type="ECO:0000256" key="1">
    <source>
        <dbReference type="ARBA" id="ARBA00006153"/>
    </source>
</evidence>
<feature type="binding site" evidence="3">
    <location>
        <position position="414"/>
    </location>
    <ligand>
        <name>Zn(2+)</name>
        <dbReference type="ChEBI" id="CHEBI:29105"/>
        <label>2</label>
    </ligand>
</feature>
<dbReference type="InterPro" id="IPR036264">
    <property type="entry name" value="Bact_exopeptidase_dim_dom"/>
</dbReference>
<dbReference type="Pfam" id="PF01546">
    <property type="entry name" value="Peptidase_M20"/>
    <property type="match status" value="1"/>
</dbReference>
<feature type="binding site" evidence="3">
    <location>
        <position position="146"/>
    </location>
    <ligand>
        <name>Zn(2+)</name>
        <dbReference type="ChEBI" id="CHEBI:29105"/>
        <label>2</label>
    </ligand>
</feature>
<keyword evidence="3" id="KW-0479">Metal-binding</keyword>
<evidence type="ECO:0000256" key="3">
    <source>
        <dbReference type="PIRSR" id="PIRSR001235-1"/>
    </source>
</evidence>
<dbReference type="SUPFAM" id="SSF55031">
    <property type="entry name" value="Bacterial exopeptidase dimerisation domain"/>
    <property type="match status" value="1"/>
</dbReference>
<evidence type="ECO:0000313" key="6">
    <source>
        <dbReference type="Proteomes" id="UP000234950"/>
    </source>
</evidence>
<comment type="cofactor">
    <cofactor evidence="3">
        <name>Zn(2+)</name>
        <dbReference type="ChEBI" id="CHEBI:29105"/>
    </cofactor>
    <text evidence="3">Binds 2 Zn(2+) ions per subunit.</text>
</comment>